<accession>A0A0P1H8I7</accession>
<dbReference type="RefSeq" id="WP_058285742.1">
    <property type="nucleotide sequence ID" value="NZ_CP041159.1"/>
</dbReference>
<dbReference type="PANTHER" id="PTHR36505">
    <property type="entry name" value="BLR1072 PROTEIN"/>
    <property type="match status" value="1"/>
</dbReference>
<dbReference type="SUPFAM" id="SSF50346">
    <property type="entry name" value="PRC-barrel domain"/>
    <property type="match status" value="1"/>
</dbReference>
<dbReference type="AlphaFoldDB" id="A0A0P1H8I7"/>
<name>A0A0P1H8I7_9RHOB</name>
<dbReference type="STRING" id="1396826.PHA8399_01725"/>
<dbReference type="Pfam" id="PF05239">
    <property type="entry name" value="PRC"/>
    <property type="match status" value="1"/>
</dbReference>
<reference evidence="2 3" key="1">
    <citation type="submission" date="2015-09" db="EMBL/GenBank/DDBJ databases">
        <authorList>
            <consortium name="Swine Surveillance"/>
        </authorList>
    </citation>
    <scope>NUCLEOTIDE SEQUENCE [LARGE SCALE GENOMIC DNA]</scope>
    <source>
        <strain evidence="2 3">CECT 8399</strain>
    </source>
</reference>
<evidence type="ECO:0000259" key="1">
    <source>
        <dbReference type="Pfam" id="PF05239"/>
    </source>
</evidence>
<dbReference type="PANTHER" id="PTHR36505:SF1">
    <property type="entry name" value="BLR1072 PROTEIN"/>
    <property type="match status" value="1"/>
</dbReference>
<dbReference type="InterPro" id="IPR027275">
    <property type="entry name" value="PRC-brl_dom"/>
</dbReference>
<feature type="domain" description="PRC-barrel" evidence="1">
    <location>
        <begin position="15"/>
        <end position="88"/>
    </location>
</feature>
<proteinExistence type="predicted"/>
<evidence type="ECO:0000313" key="2">
    <source>
        <dbReference type="EMBL" id="CUH99603.1"/>
    </source>
</evidence>
<dbReference type="Proteomes" id="UP000051326">
    <property type="component" value="Unassembled WGS sequence"/>
</dbReference>
<organism evidence="2 3">
    <name type="scientific">Leisingera aquaemixtae</name>
    <dbReference type="NCBI Taxonomy" id="1396826"/>
    <lineage>
        <taxon>Bacteria</taxon>
        <taxon>Pseudomonadati</taxon>
        <taxon>Pseudomonadota</taxon>
        <taxon>Alphaproteobacteria</taxon>
        <taxon>Rhodobacterales</taxon>
        <taxon>Roseobacteraceae</taxon>
        <taxon>Leisingera</taxon>
    </lineage>
</organism>
<sequence>MQQAQHGSGGSLVSTNDVTGTAVYDKTGEKAGTIDHLMIDKSSGKAVYAIMTFGGFLGLGEREFVIPWGALSYDSGLDGFRTSITPDQLKSAPAQYEGWHRDRKHEESIYDHYHVPYYWF</sequence>
<dbReference type="EMBL" id="CYSR01000021">
    <property type="protein sequence ID" value="CUH99603.1"/>
    <property type="molecule type" value="Genomic_DNA"/>
</dbReference>
<protein>
    <submittedName>
        <fullName evidence="2">PRC-barrel domain protein</fullName>
    </submittedName>
</protein>
<dbReference type="InterPro" id="IPR011033">
    <property type="entry name" value="PRC_barrel-like_sf"/>
</dbReference>
<gene>
    <name evidence="2" type="ORF">PHA8399_01725</name>
</gene>
<evidence type="ECO:0000313" key="3">
    <source>
        <dbReference type="Proteomes" id="UP000051326"/>
    </source>
</evidence>
<dbReference type="Gene3D" id="2.30.30.240">
    <property type="entry name" value="PRC-barrel domain"/>
    <property type="match status" value="1"/>
</dbReference>